<keyword evidence="19" id="KW-1185">Reference proteome</keyword>
<sequence>MRQAFLLSLVVMLGACTTPARVMLPDVDTIEAGQDALDQLALVPPPQERIRVGDTLRIVRDAGEMPTLSAFNVSTIYELTLFTVLNDGSIYYPFIGNVPVARRTPGDVAEELTSRLKEVYRQPKVTVNINNAPGNTVFVGGAVRNPSAVPIPAANNIQQAIIGAGGVLSTADSRKVALLREDAEGAYHAYFLDYSQLLITGEQGRKTISLQRGDIVFVPKSAVGERIEGVDVYLNQLIPFTKSIGIGTSYTINR</sequence>
<gene>
    <name evidence="18" type="ORF">HS968_24120</name>
</gene>
<keyword evidence="13" id="KW-0998">Cell outer membrane</keyword>
<feature type="domain" description="Polysaccharide export protein N-terminal" evidence="16">
    <location>
        <begin position="45"/>
        <end position="129"/>
    </location>
</feature>
<dbReference type="RefSeq" id="WP_182369008.1">
    <property type="nucleotide sequence ID" value="NZ_CP059139.1"/>
</dbReference>
<evidence type="ECO:0000313" key="18">
    <source>
        <dbReference type="EMBL" id="QMV63067.1"/>
    </source>
</evidence>
<dbReference type="InterPro" id="IPR054765">
    <property type="entry name" value="SLBB_dom"/>
</dbReference>
<dbReference type="PROSITE" id="PS51257">
    <property type="entry name" value="PROKAR_LIPOPROTEIN"/>
    <property type="match status" value="1"/>
</dbReference>
<dbReference type="GO" id="GO:0009279">
    <property type="term" value="C:cell outer membrane"/>
    <property type="evidence" value="ECO:0007669"/>
    <property type="project" value="UniProtKB-SubCell"/>
</dbReference>
<dbReference type="Pfam" id="PF02563">
    <property type="entry name" value="Poly_export"/>
    <property type="match status" value="1"/>
</dbReference>
<dbReference type="InterPro" id="IPR049712">
    <property type="entry name" value="Poly_export"/>
</dbReference>
<keyword evidence="12" id="KW-0564">Palmitate</keyword>
<dbReference type="InterPro" id="IPR003715">
    <property type="entry name" value="Poly_export_N"/>
</dbReference>
<feature type="signal peptide" evidence="15">
    <location>
        <begin position="1"/>
        <end position="22"/>
    </location>
</feature>
<dbReference type="GO" id="GO:0015288">
    <property type="term" value="F:porin activity"/>
    <property type="evidence" value="ECO:0007669"/>
    <property type="project" value="UniProtKB-KW"/>
</dbReference>
<dbReference type="GO" id="GO:0046930">
    <property type="term" value="C:pore complex"/>
    <property type="evidence" value="ECO:0007669"/>
    <property type="project" value="UniProtKB-KW"/>
</dbReference>
<keyword evidence="5" id="KW-0762">Sugar transport</keyword>
<keyword evidence="14" id="KW-0449">Lipoprotein</keyword>
<keyword evidence="8" id="KW-0625">Polysaccharide transport</keyword>
<comment type="similarity">
    <text evidence="2">Belongs to the BexD/CtrA/VexA family.</text>
</comment>
<keyword evidence="9" id="KW-0406">Ion transport</keyword>
<keyword evidence="6" id="KW-0812">Transmembrane</keyword>
<keyword evidence="3" id="KW-0813">Transport</keyword>
<feature type="domain" description="SLBB" evidence="17">
    <location>
        <begin position="136"/>
        <end position="218"/>
    </location>
</feature>
<evidence type="ECO:0000256" key="11">
    <source>
        <dbReference type="ARBA" id="ARBA00023136"/>
    </source>
</evidence>
<keyword evidence="10" id="KW-0626">Porin</keyword>
<keyword evidence="4" id="KW-1134">Transmembrane beta strand</keyword>
<dbReference type="FunFam" id="3.10.560.10:FF:000002">
    <property type="entry name" value="Sugar ABC transporter substrate-binding protein"/>
    <property type="match status" value="1"/>
</dbReference>
<evidence type="ECO:0000256" key="14">
    <source>
        <dbReference type="ARBA" id="ARBA00023288"/>
    </source>
</evidence>
<evidence type="ECO:0000256" key="9">
    <source>
        <dbReference type="ARBA" id="ARBA00023065"/>
    </source>
</evidence>
<evidence type="ECO:0000256" key="12">
    <source>
        <dbReference type="ARBA" id="ARBA00023139"/>
    </source>
</evidence>
<evidence type="ECO:0000259" key="16">
    <source>
        <dbReference type="Pfam" id="PF02563"/>
    </source>
</evidence>
<keyword evidence="11" id="KW-0472">Membrane</keyword>
<dbReference type="Pfam" id="PF22461">
    <property type="entry name" value="SLBB_2"/>
    <property type="match status" value="1"/>
</dbReference>
<evidence type="ECO:0000256" key="7">
    <source>
        <dbReference type="ARBA" id="ARBA00022729"/>
    </source>
</evidence>
<dbReference type="GO" id="GO:0006811">
    <property type="term" value="P:monoatomic ion transport"/>
    <property type="evidence" value="ECO:0007669"/>
    <property type="project" value="UniProtKB-KW"/>
</dbReference>
<name>A0A7G5DMU2_9PSED</name>
<protein>
    <submittedName>
        <fullName evidence="18">Polysaccharide export protein</fullName>
    </submittedName>
</protein>
<evidence type="ECO:0000256" key="3">
    <source>
        <dbReference type="ARBA" id="ARBA00022448"/>
    </source>
</evidence>
<organism evidence="18 19">
    <name type="scientific">Pseudomonas berkeleyensis</name>
    <dbReference type="NCBI Taxonomy" id="2726956"/>
    <lineage>
        <taxon>Bacteria</taxon>
        <taxon>Pseudomonadati</taxon>
        <taxon>Pseudomonadota</taxon>
        <taxon>Gammaproteobacteria</taxon>
        <taxon>Pseudomonadales</taxon>
        <taxon>Pseudomonadaceae</taxon>
        <taxon>Pseudomonas</taxon>
    </lineage>
</organism>
<keyword evidence="7 15" id="KW-0732">Signal</keyword>
<evidence type="ECO:0000313" key="19">
    <source>
        <dbReference type="Proteomes" id="UP000515276"/>
    </source>
</evidence>
<evidence type="ECO:0000256" key="8">
    <source>
        <dbReference type="ARBA" id="ARBA00023047"/>
    </source>
</evidence>
<dbReference type="AlphaFoldDB" id="A0A7G5DMU2"/>
<dbReference type="Proteomes" id="UP000515276">
    <property type="component" value="Chromosome"/>
</dbReference>
<comment type="subcellular location">
    <subcellularLocation>
        <location evidence="1">Cell outer membrane</location>
        <topology evidence="1">Multi-pass membrane protein</topology>
    </subcellularLocation>
</comment>
<evidence type="ECO:0000259" key="17">
    <source>
        <dbReference type="Pfam" id="PF22461"/>
    </source>
</evidence>
<evidence type="ECO:0000256" key="4">
    <source>
        <dbReference type="ARBA" id="ARBA00022452"/>
    </source>
</evidence>
<dbReference type="Gene3D" id="3.10.560.10">
    <property type="entry name" value="Outer membrane lipoprotein wza domain like"/>
    <property type="match status" value="1"/>
</dbReference>
<evidence type="ECO:0000256" key="10">
    <source>
        <dbReference type="ARBA" id="ARBA00023114"/>
    </source>
</evidence>
<proteinExistence type="inferred from homology"/>
<dbReference type="EMBL" id="CP059139">
    <property type="protein sequence ID" value="QMV63067.1"/>
    <property type="molecule type" value="Genomic_DNA"/>
</dbReference>
<evidence type="ECO:0000256" key="6">
    <source>
        <dbReference type="ARBA" id="ARBA00022692"/>
    </source>
</evidence>
<evidence type="ECO:0000256" key="2">
    <source>
        <dbReference type="ARBA" id="ARBA00009450"/>
    </source>
</evidence>
<dbReference type="PANTHER" id="PTHR33619:SF3">
    <property type="entry name" value="POLYSACCHARIDE EXPORT PROTEIN GFCE-RELATED"/>
    <property type="match status" value="1"/>
</dbReference>
<evidence type="ECO:0000256" key="5">
    <source>
        <dbReference type="ARBA" id="ARBA00022597"/>
    </source>
</evidence>
<accession>A0A7G5DMU2</accession>
<dbReference type="PANTHER" id="PTHR33619">
    <property type="entry name" value="POLYSACCHARIDE EXPORT PROTEIN GFCE-RELATED"/>
    <property type="match status" value="1"/>
</dbReference>
<evidence type="ECO:0000256" key="13">
    <source>
        <dbReference type="ARBA" id="ARBA00023237"/>
    </source>
</evidence>
<reference evidence="18 19" key="1">
    <citation type="journal article" date="2020" name="G3 (Bethesda)">
        <title>CeMbio - The Caenorhabditis elegans Microbiome Resource.</title>
        <authorList>
            <person name="Dirksen P."/>
            <person name="Assie A."/>
            <person name="Zimmermann J."/>
            <person name="Zhang F."/>
            <person name="Tietje A.M."/>
            <person name="Marsh S.A."/>
            <person name="Felix M.A."/>
            <person name="Shapira M."/>
            <person name="Kaleta C."/>
            <person name="Schulenburg H."/>
            <person name="Samuel B."/>
        </authorList>
    </citation>
    <scope>NUCLEOTIDE SEQUENCE [LARGE SCALE GENOMIC DNA]</scope>
    <source>
        <strain evidence="18 19">MSPm1</strain>
    </source>
</reference>
<feature type="chain" id="PRO_5028968720" evidence="15">
    <location>
        <begin position="23"/>
        <end position="254"/>
    </location>
</feature>
<evidence type="ECO:0000256" key="1">
    <source>
        <dbReference type="ARBA" id="ARBA00004571"/>
    </source>
</evidence>
<evidence type="ECO:0000256" key="15">
    <source>
        <dbReference type="SAM" id="SignalP"/>
    </source>
</evidence>
<dbReference type="GO" id="GO:0015159">
    <property type="term" value="F:polysaccharide transmembrane transporter activity"/>
    <property type="evidence" value="ECO:0007669"/>
    <property type="project" value="InterPro"/>
</dbReference>